<comment type="similarity">
    <text evidence="3">Belongs to the RNase Z family.</text>
</comment>
<name>A0A4Z2DS61_SCHJA</name>
<dbReference type="Proteomes" id="UP000311919">
    <property type="component" value="Unassembled WGS sequence"/>
</dbReference>
<protein>
    <recommendedName>
        <fullName evidence="4">ribonuclease Z</fullName>
        <ecNumber evidence="4">3.1.26.11</ecNumber>
    </recommendedName>
</protein>
<evidence type="ECO:0000256" key="2">
    <source>
        <dbReference type="ARBA" id="ARBA00001947"/>
    </source>
</evidence>
<keyword evidence="6" id="KW-0540">Nuclease</keyword>
<evidence type="ECO:0000259" key="11">
    <source>
        <dbReference type="Pfam" id="PF13691"/>
    </source>
</evidence>
<keyword evidence="8" id="KW-0255">Endonuclease</keyword>
<keyword evidence="9" id="KW-0378">Hydrolase</keyword>
<evidence type="ECO:0000256" key="5">
    <source>
        <dbReference type="ARBA" id="ARBA00022694"/>
    </source>
</evidence>
<dbReference type="GO" id="GO:0046872">
    <property type="term" value="F:metal ion binding"/>
    <property type="evidence" value="ECO:0007669"/>
    <property type="project" value="UniProtKB-KW"/>
</dbReference>
<evidence type="ECO:0000256" key="9">
    <source>
        <dbReference type="ARBA" id="ARBA00022801"/>
    </source>
</evidence>
<dbReference type="GO" id="GO:0005739">
    <property type="term" value="C:mitochondrion"/>
    <property type="evidence" value="ECO:0007669"/>
    <property type="project" value="TreeGrafter"/>
</dbReference>
<evidence type="ECO:0000256" key="7">
    <source>
        <dbReference type="ARBA" id="ARBA00022723"/>
    </source>
</evidence>
<evidence type="ECO:0000313" key="13">
    <source>
        <dbReference type="Proteomes" id="UP000311919"/>
    </source>
</evidence>
<dbReference type="OrthoDB" id="527344at2759"/>
<keyword evidence="10" id="KW-0862">Zinc</keyword>
<dbReference type="EC" id="3.1.26.11" evidence="4"/>
<dbReference type="SUPFAM" id="SSF56281">
    <property type="entry name" value="Metallo-hydrolase/oxidoreductase"/>
    <property type="match status" value="2"/>
</dbReference>
<dbReference type="AlphaFoldDB" id="A0A4Z2DS61"/>
<evidence type="ECO:0000256" key="3">
    <source>
        <dbReference type="ARBA" id="ARBA00007823"/>
    </source>
</evidence>
<dbReference type="PANTHER" id="PTHR12553:SF49">
    <property type="entry name" value="ZINC PHOSPHODIESTERASE ELAC PROTEIN 2"/>
    <property type="match status" value="1"/>
</dbReference>
<evidence type="ECO:0000256" key="4">
    <source>
        <dbReference type="ARBA" id="ARBA00012477"/>
    </source>
</evidence>
<comment type="caution">
    <text evidence="12">The sequence shown here is derived from an EMBL/GenBank/DDBJ whole genome shotgun (WGS) entry which is preliminary data.</text>
</comment>
<feature type="domain" description="tRNase Z endonuclease" evidence="11">
    <location>
        <begin position="58"/>
        <end position="97"/>
    </location>
</feature>
<dbReference type="InterPro" id="IPR047151">
    <property type="entry name" value="RNZ2-like"/>
</dbReference>
<dbReference type="EMBL" id="SKCS01000051">
    <property type="protein sequence ID" value="TNN19299.1"/>
    <property type="molecule type" value="Genomic_DNA"/>
</dbReference>
<dbReference type="GO" id="GO:1990180">
    <property type="term" value="P:mitochondrial tRNA 3'-end processing"/>
    <property type="evidence" value="ECO:0007669"/>
    <property type="project" value="TreeGrafter"/>
</dbReference>
<evidence type="ECO:0000313" key="12">
    <source>
        <dbReference type="EMBL" id="TNN19299.1"/>
    </source>
</evidence>
<evidence type="ECO:0000256" key="1">
    <source>
        <dbReference type="ARBA" id="ARBA00000402"/>
    </source>
</evidence>
<keyword evidence="7" id="KW-0479">Metal-binding</keyword>
<dbReference type="Pfam" id="PF13691">
    <property type="entry name" value="Lactamase_B_4"/>
    <property type="match status" value="1"/>
</dbReference>
<dbReference type="Gene3D" id="3.60.15.10">
    <property type="entry name" value="Ribonuclease Z/Hydroxyacylglutathione hydrolase-like"/>
    <property type="match status" value="2"/>
</dbReference>
<evidence type="ECO:0000256" key="6">
    <source>
        <dbReference type="ARBA" id="ARBA00022722"/>
    </source>
</evidence>
<dbReference type="InterPro" id="IPR027794">
    <property type="entry name" value="tRNase_Z_dom"/>
</dbReference>
<keyword evidence="5" id="KW-0819">tRNA processing</keyword>
<comment type="cofactor">
    <cofactor evidence="2">
        <name>Zn(2+)</name>
        <dbReference type="ChEBI" id="CHEBI:29105"/>
    </cofactor>
</comment>
<proteinExistence type="inferred from homology"/>
<evidence type="ECO:0000256" key="10">
    <source>
        <dbReference type="ARBA" id="ARBA00022833"/>
    </source>
</evidence>
<dbReference type="GO" id="GO:0042781">
    <property type="term" value="F:3'-tRNA processing endoribonuclease activity"/>
    <property type="evidence" value="ECO:0007669"/>
    <property type="project" value="UniProtKB-EC"/>
</dbReference>
<gene>
    <name evidence="12" type="ORF">EWB00_009035</name>
</gene>
<reference evidence="12 13" key="1">
    <citation type="submission" date="2019-03" db="EMBL/GenBank/DDBJ databases">
        <title>An improved genome assembly of the fluke Schistosoma japonicum.</title>
        <authorList>
            <person name="Hu W."/>
            <person name="Luo F."/>
            <person name="Yin M."/>
            <person name="Mo X."/>
            <person name="Sun C."/>
            <person name="Wu Q."/>
            <person name="Zhu B."/>
            <person name="Xiang M."/>
            <person name="Wang J."/>
            <person name="Wang Y."/>
            <person name="Zhang T."/>
            <person name="Xu B."/>
            <person name="Zheng H."/>
            <person name="Feng Z."/>
        </authorList>
    </citation>
    <scope>NUCLEOTIDE SEQUENCE [LARGE SCALE GENOMIC DNA]</scope>
    <source>
        <strain evidence="12">HuSjv2</strain>
        <tissue evidence="12">Worms</tissue>
    </source>
</reference>
<organism evidence="12 13">
    <name type="scientific">Schistosoma japonicum</name>
    <name type="common">Blood fluke</name>
    <dbReference type="NCBI Taxonomy" id="6182"/>
    <lineage>
        <taxon>Eukaryota</taxon>
        <taxon>Metazoa</taxon>
        <taxon>Spiralia</taxon>
        <taxon>Lophotrochozoa</taxon>
        <taxon>Platyhelminthes</taxon>
        <taxon>Trematoda</taxon>
        <taxon>Digenea</taxon>
        <taxon>Strigeidida</taxon>
        <taxon>Schistosomatoidea</taxon>
        <taxon>Schistosomatidae</taxon>
        <taxon>Schistosoma</taxon>
    </lineage>
</organism>
<dbReference type="PANTHER" id="PTHR12553">
    <property type="entry name" value="ZINC PHOSPHODIESTERASE ELAC PROTEIN 2"/>
    <property type="match status" value="1"/>
</dbReference>
<accession>A0A4Z2DS61</accession>
<dbReference type="STRING" id="6182.A0A4Z2DS61"/>
<keyword evidence="13" id="KW-1185">Reference proteome</keyword>
<evidence type="ECO:0000256" key="8">
    <source>
        <dbReference type="ARBA" id="ARBA00022759"/>
    </source>
</evidence>
<dbReference type="InterPro" id="IPR036866">
    <property type="entry name" value="RibonucZ/Hydroxyglut_hydro"/>
</dbReference>
<comment type="catalytic activity">
    <reaction evidence="1">
        <text>Endonucleolytic cleavage of RNA, removing extra 3' nucleotides from tRNA precursor, generating 3' termini of tRNAs. A 3'-hydroxy group is left at the tRNA terminus and a 5'-phosphoryl group is left at the trailer molecule.</text>
        <dbReference type="EC" id="3.1.26.11"/>
    </reaction>
</comment>
<sequence length="725" mass="82163">MLRLFSCHKQPVIITKLFYKKCKDLPKQMVPPHAISVIVIGNGRAGSPKSVLIDAGACRYLVNCGEGTQRNLAESRLKSSRVQHVFLTRMSWDCTSGLLGVALTAKAAGVKKLTIHGPSKLEYLMQLTRPFTDCKTTDIVMSEIRNKCYTDNAFCVQSFQISKPISLNGEPVSKRPRENPNNIMEPDVFVYYFQPYRTRRKLIMAKFIEAGIPHSVLKSGEIQTIIDGKNLVLDDGRVISPEEVTAPSLPSRNMLFIDCPDSDYISAFMSSDELFNSIQSEKSDENLTPGLSLVVHFLPPGMFYSDQYQKFIQKLEECSLQKSDLNDPSTGVKHLIIDGTGFVTDRIGMYSQTFILNRFFDSEVYPLLFDMVDPDTISKRNHVLSKHFDPFLSVVTAEPHLEFSLRPWSGYNKPAFPNLNADKFITEAFDPMYMSLREAEEQFSKMRKSIELNKSQDNYIMLDCGEGSLSQLYALYGVEKGNDVLRKLRLILITHMHADHHGGTFTVALARSDLLKSDGIDPSDCLLPVLAPSPFHHWLVNFKELFQYGSIVDLFMVSTVYYEPIGSSNPSWMLNMKQSQTSEWLKLLDQLNICIRPVKVPHTSTSWAYIIERPYLFKDSENSTNYSKNQREWSIVYSGDTPSHSGLVNAGKNCDLLIHEATMGDEHSDLARKARHSTTSDAIQTGRYMKASFTLLNHFSQRYGRLPPIDTFDQNVAASFDFMRF</sequence>